<dbReference type="OrthoDB" id="604128at2759"/>
<dbReference type="AlphaFoldDB" id="A0A9R1KM24"/>
<sequence>MAIDAPPFAPAAAAIGQGATAMAAYAAKGRRGVRSRDGRKRRGVVEESGGWASLPSDMVRLVAAWVLVTGDVVDYLVLRAVCSGWRACTPDGRIGSLGRKKQLCLRPRGWVALCDGDAVRPDGARAVTFFKPSTGRRLRVRLPNLRGYRIVAISDGLLVLLHKRTTAVRVLHPFTRAVLDLPPIAPTFRVMAGSRDSLLRMNAAVCMNAPTRDYSIDVVAWFPGTNAVLWAKPGYANWDAIYLDVELQSVLLFRGRLYATTWTSANILQVYPPSKDFPVDTPIPDELGSPSSCRYFLVESNGRMLLAVRHYVYAYNAPSLTAFKIFTVDLDRRQLTPVSSIGDSALILGQDRCLSVSASHFPSITGNSVYCSYYLCSSAFGVQLHSLSSGSTERPSAWNLLRDDMEMIASARPFTIADHLVTYCNHLEWARGLMFHEYHNILDSFVELKKKIRKQDAELRIPFGEARKRTGKPSTLYFK</sequence>
<gene>
    <name evidence="2" type="ORF">CFC21_065818</name>
</gene>
<dbReference type="InterPro" id="IPR005174">
    <property type="entry name" value="KIB1-4_b-propeller"/>
</dbReference>
<dbReference type="EMBL" id="CM022223">
    <property type="protein sequence ID" value="KAF7058840.1"/>
    <property type="molecule type" value="Genomic_DNA"/>
</dbReference>
<accession>A0A9R1KM24</accession>
<reference evidence="2" key="2">
    <citation type="submission" date="2020-03" db="EMBL/GenBank/DDBJ databases">
        <title>The second near-complete assembly of the hexaploid bread wheat (Triticum aestivum) genome.</title>
        <authorList>
            <person name="Zimin A.V."/>
            <person name="Puiu D."/>
            <person name="Shumante A."/>
            <person name="Alonge M."/>
            <person name="Salzberg S.L."/>
        </authorList>
    </citation>
    <scope>NUCLEOTIDE SEQUENCE</scope>
    <source>
        <tissue evidence="2">Leaf</tissue>
    </source>
</reference>
<evidence type="ECO:0000313" key="2">
    <source>
        <dbReference type="EMBL" id="KAF7058840.1"/>
    </source>
</evidence>
<proteinExistence type="predicted"/>
<dbReference type="Gramene" id="TraesPARA_EIv1.0_1576600.2">
    <property type="protein sequence ID" value="TraesPARA_EIv1.0_1576600.2.CDS"/>
    <property type="gene ID" value="TraesPARA_EIv1.0_1576600"/>
</dbReference>
<organism evidence="2">
    <name type="scientific">Triticum aestivum</name>
    <name type="common">Wheat</name>
    <dbReference type="NCBI Taxonomy" id="4565"/>
    <lineage>
        <taxon>Eukaryota</taxon>
        <taxon>Viridiplantae</taxon>
        <taxon>Streptophyta</taxon>
        <taxon>Embryophyta</taxon>
        <taxon>Tracheophyta</taxon>
        <taxon>Spermatophyta</taxon>
        <taxon>Magnoliopsida</taxon>
        <taxon>Liliopsida</taxon>
        <taxon>Poales</taxon>
        <taxon>Poaceae</taxon>
        <taxon>BOP clade</taxon>
        <taxon>Pooideae</taxon>
        <taxon>Triticodae</taxon>
        <taxon>Triticeae</taxon>
        <taxon>Triticinae</taxon>
        <taxon>Triticum</taxon>
    </lineage>
</organism>
<dbReference type="Pfam" id="PF03478">
    <property type="entry name" value="Beta-prop_KIB1-4"/>
    <property type="match status" value="1"/>
</dbReference>
<evidence type="ECO:0000259" key="1">
    <source>
        <dbReference type="Pfam" id="PF03478"/>
    </source>
</evidence>
<dbReference type="PANTHER" id="PTHR33165">
    <property type="entry name" value="F-BOX DOMAIN CONTAINING PROTEIN-LIKE-RELATED"/>
    <property type="match status" value="1"/>
</dbReference>
<dbReference type="PANTHER" id="PTHR33165:SF104">
    <property type="entry name" value="DUF295 DOMAIN-CONTAINING PROTEIN"/>
    <property type="match status" value="1"/>
</dbReference>
<name>A0A9R1KM24_WHEAT</name>
<dbReference type="Proteomes" id="UP000815260">
    <property type="component" value="Chromosome 5A"/>
</dbReference>
<reference evidence="2" key="1">
    <citation type="journal article" date="2017" name="Gigascience">
        <title>The first near-complete assembly of the hexaploid bread wheat genome, Triticum aestivum.</title>
        <authorList>
            <person name="Zimin A.V."/>
            <person name="Puiu D."/>
            <person name="Hall R."/>
            <person name="Kingan S."/>
            <person name="Clavijo B.J."/>
            <person name="Salzberg S.L."/>
        </authorList>
    </citation>
    <scope>NUCLEOTIDE SEQUENCE</scope>
    <source>
        <tissue evidence="2">Leaf</tissue>
    </source>
</reference>
<protein>
    <recommendedName>
        <fullName evidence="1">KIB1-4 beta-propeller domain-containing protein</fullName>
    </recommendedName>
</protein>
<feature type="domain" description="KIB1-4 beta-propeller" evidence="1">
    <location>
        <begin position="129"/>
        <end position="372"/>
    </location>
</feature>
<comment type="caution">
    <text evidence="2">The sequence shown here is derived from an EMBL/GenBank/DDBJ whole genome shotgun (WGS) entry which is preliminary data.</text>
</comment>
<dbReference type="Gramene" id="TraesARI5A03G02709540.1">
    <property type="protein sequence ID" value="TraesARI5A03G02709540.1"/>
    <property type="gene ID" value="TraesARI5A03G02709540"/>
</dbReference>
<dbReference type="Gramene" id="TraesSTA5A03G02658320.1">
    <property type="protein sequence ID" value="TraesSTA5A03G02658320.1"/>
    <property type="gene ID" value="TraesSTA5A03G02658320"/>
</dbReference>